<name>A0A7M3T5J2_9RHOB</name>
<protein>
    <submittedName>
        <fullName evidence="1">DUF2948 family protein</fullName>
    </submittedName>
</protein>
<dbReference type="Pfam" id="PF11164">
    <property type="entry name" value="DUF2948"/>
    <property type="match status" value="1"/>
</dbReference>
<sequence>MGRDATFGDGGEAPLRLRAESAEDLAVISALAQDAVGKVANVHYAPRRRRFSVLVYRFRWEDRDRAEREKRAYERVAAALTFDDVLRARAAGLDPREKSAVFNILGIDFQPGEECGGMITLTCSGGAAVQMQVECVNVALVDLTRPWAAGGQPQHF</sequence>
<reference evidence="1 2" key="1">
    <citation type="submission" date="2020-02" db="EMBL/GenBank/DDBJ databases">
        <title>complete genome sequence of Rhodobacteraceae bacterium.</title>
        <authorList>
            <person name="Park J."/>
            <person name="Kim Y.-S."/>
            <person name="Kim K.-H."/>
        </authorList>
    </citation>
    <scope>NUCLEOTIDE SEQUENCE [LARGE SCALE GENOMIC DNA]</scope>
    <source>
        <strain evidence="1 2">RR4-56</strain>
    </source>
</reference>
<keyword evidence="2" id="KW-1185">Reference proteome</keyword>
<gene>
    <name evidence="1" type="ORF">G5B40_18605</name>
</gene>
<dbReference type="AlphaFoldDB" id="A0A7M3T5J2"/>
<organism evidence="1 2">
    <name type="scientific">Pikeienuella piscinae</name>
    <dbReference type="NCBI Taxonomy" id="2748098"/>
    <lineage>
        <taxon>Bacteria</taxon>
        <taxon>Pseudomonadati</taxon>
        <taxon>Pseudomonadota</taxon>
        <taxon>Alphaproteobacteria</taxon>
        <taxon>Rhodobacterales</taxon>
        <taxon>Paracoccaceae</taxon>
        <taxon>Pikeienuella</taxon>
    </lineage>
</organism>
<evidence type="ECO:0000313" key="2">
    <source>
        <dbReference type="Proteomes" id="UP000503336"/>
    </source>
</evidence>
<proteinExistence type="predicted"/>
<accession>A0A7M3T5J2</accession>
<dbReference type="RefSeq" id="WP_165101878.1">
    <property type="nucleotide sequence ID" value="NZ_CP049056.1"/>
</dbReference>
<dbReference type="KEGG" id="hdh:G5B40_18605"/>
<evidence type="ECO:0000313" key="1">
    <source>
        <dbReference type="EMBL" id="QIE57273.1"/>
    </source>
</evidence>
<dbReference type="Proteomes" id="UP000503336">
    <property type="component" value="Chromosome"/>
</dbReference>
<dbReference type="InterPro" id="IPR021335">
    <property type="entry name" value="DUF2948"/>
</dbReference>
<dbReference type="EMBL" id="CP049056">
    <property type="protein sequence ID" value="QIE57273.1"/>
    <property type="molecule type" value="Genomic_DNA"/>
</dbReference>